<dbReference type="EMBL" id="MKGH01000017">
    <property type="protein sequence ID" value="PKX78420.1"/>
    <property type="molecule type" value="Genomic_DNA"/>
</dbReference>
<dbReference type="InterPro" id="IPR012892">
    <property type="entry name" value="Gp58"/>
</dbReference>
<gene>
    <name evidence="2" type="ORF">CUR37_04390</name>
</gene>
<organism evidence="2 3">
    <name type="scientific">Latilactobacillus sakei</name>
    <name type="common">Lactobacillus sakei</name>
    <dbReference type="NCBI Taxonomy" id="1599"/>
    <lineage>
        <taxon>Bacteria</taxon>
        <taxon>Bacillati</taxon>
        <taxon>Bacillota</taxon>
        <taxon>Bacilli</taxon>
        <taxon>Lactobacillales</taxon>
        <taxon>Lactobacillaceae</taxon>
        <taxon>Latilactobacillus</taxon>
    </lineage>
</organism>
<dbReference type="Pfam" id="PF07902">
    <property type="entry name" value="Gp58"/>
    <property type="match status" value="1"/>
</dbReference>
<evidence type="ECO:0000313" key="2">
    <source>
        <dbReference type="EMBL" id="PKX78420.1"/>
    </source>
</evidence>
<dbReference type="NCBIfam" id="TIGR01665">
    <property type="entry name" value="put_anti_recept"/>
    <property type="match status" value="1"/>
</dbReference>
<sequence length="1455" mass="159340">MGGDSLSVPILYEANATDFNNLGLGPLVDTTVATVTEERNGQFILEMQYPVEGIRSSLITKNRILKVDAGHKLKDQRFVIKRINRIMGNDGLSYSIYAEHISYITADYALKPNLTISGSGNVAMTQWLNGIIDSNRIHVDSDITTENTTSWTIDKVQNARQALGGVQGSILDVWGGEYRFDNLNISLLRHRGTVSNTLLSYGRNITDFDQEENITNTYTSIYPFASYSVQNGDTSEQKILTIPDLVVDSEYVNNFPNRKIQVVDFSDKFSTDEKPTVERLAELAKSYIKSNKVGVPTVSTKISFVDLSKTENYKEFTPLEELDLCDEVPFVFEKFGIKTTAKISRIVWNVLLDSYDSLELGELKTNLSDVINNTNNAALDAKDAANDAKNNADNAALSANGKNRNWYGADDPAFGHLSELREGDSWYKPNGEDTELYHWINGQWVFILSTKDTHEAKDAADTAQKEAEESKKTANESVAAANDAVAKAGFANDTATQAKSDAAAATQNATTALTNAGTALTNAKNALDNVTKLDQTVKTEVTNINGQLAQKVNQITFDTLKGTVTSQGTIINQNKAEIQLKADLSLVNTIKQTVTNNTAAIDLNSKEIKLKASQSDVDKLGGRVTNAEAQIKLQADQIKLTVSKTELTNILGDYATQTWTQSQIKSTADQINLSVSKVQSNLDNMQIGSRNYLKSSDTVVQLHGVTQTYPNGVRADQRYVMFQPIQRYTEDVWVFSTNYIPIAPTPAQPKLAVGVMNHEDTNLFTILGDFPIIDGRLVAAIDLSKVDKQFDSIIVYSSYSGWENSKDKNAQFDHYQMERATTVSDWHPAPEDMATEVQFSQLQVTVNGIQGTVQNKADQSQVTQLANQITSTVTDLSAYNLITNTEFEDQTLNGWGFANPSLWSVGWNNSDVYMGSNALRFHRASTQTPIGWTDAGSDWIEVYAGQVVSASAVMYQTGPEGDGWTPTGLFIIEIDFYKDKTSDRMEFYESNVFDIKSPYVKQQLKVENIKVPEGANYARLHVQTNGTGNILIAHPMLVKRATADTYVSGAVSQSQITQLSNDINLRVQKGDVINQINISPESILIAGQKVHITGQTHIDNAVIKDAMIANVKADKITAGTINGANVNVINLNANNITTGTLKGANLSMNLNTGEVVFQKGAIRSTNGNLNIDISKGTMAVINQYKSGFYFEDGKLVLNDGWLEGTSNQPKYGSLEYNANFFTVNGLAVKGTEGVTIGTPGYNPLAMFTSVNESGIAIDKKHLEIGSVGPTIISSGNRFFMNLLTQSPFIAVGTTADGSYMTTSDPGSRISLYAEYVHIKSAYSKTASGSANVIVSGDGALVRSTSASKYKTDIIRTNIPDYGEKLLELSTATWTDIAETKRYRDDPANQIKPTRNFGMIAEDLAEAGLEMLVVRGIDGELEGINYDRIGPALIPVIAKLKNEVELLKQKLEEKTA</sequence>
<proteinExistence type="predicted"/>
<evidence type="ECO:0000313" key="3">
    <source>
        <dbReference type="Proteomes" id="UP000234349"/>
    </source>
</evidence>
<dbReference type="InterPro" id="IPR007119">
    <property type="entry name" value="Phage_tail_spike_N"/>
</dbReference>
<feature type="domain" description="Peptidase S74" evidence="1">
    <location>
        <begin position="1345"/>
        <end position="1450"/>
    </location>
</feature>
<dbReference type="PROSITE" id="PS51688">
    <property type="entry name" value="ICA"/>
    <property type="match status" value="1"/>
</dbReference>
<dbReference type="InterPro" id="IPR010572">
    <property type="entry name" value="Tail_dom"/>
</dbReference>
<dbReference type="Proteomes" id="UP000234349">
    <property type="component" value="Unassembled WGS sequence"/>
</dbReference>
<name>A0AAX0VBB3_LATSK</name>
<accession>A0AAX0VBB3</accession>
<dbReference type="Pfam" id="PF06605">
    <property type="entry name" value="Prophage_tail"/>
    <property type="match status" value="1"/>
</dbReference>
<comment type="caution">
    <text evidence="2">The sequence shown here is derived from an EMBL/GenBank/DDBJ whole genome shotgun (WGS) entry which is preliminary data.</text>
</comment>
<dbReference type="InterPro" id="IPR030392">
    <property type="entry name" value="S74_ICA"/>
</dbReference>
<protein>
    <recommendedName>
        <fullName evidence="1">Peptidase S74 domain-containing protein</fullName>
    </recommendedName>
</protein>
<reference evidence="2 3" key="1">
    <citation type="submission" date="2016-09" db="EMBL/GenBank/DDBJ databases">
        <authorList>
            <person name="Inglin R.C."/>
        </authorList>
    </citation>
    <scope>NUCLEOTIDE SEQUENCE [LARGE SCALE GENOMIC DNA]</scope>
    <source>
        <strain evidence="2 3">RI-517</strain>
    </source>
</reference>
<evidence type="ECO:0000259" key="1">
    <source>
        <dbReference type="PROSITE" id="PS51688"/>
    </source>
</evidence>